<name>A0ACB8QHV1_9AGAM</name>
<accession>A0ACB8QHV1</accession>
<organism evidence="1 2">
    <name type="scientific">Vararia minispora EC-137</name>
    <dbReference type="NCBI Taxonomy" id="1314806"/>
    <lineage>
        <taxon>Eukaryota</taxon>
        <taxon>Fungi</taxon>
        <taxon>Dikarya</taxon>
        <taxon>Basidiomycota</taxon>
        <taxon>Agaricomycotina</taxon>
        <taxon>Agaricomycetes</taxon>
        <taxon>Russulales</taxon>
        <taxon>Lachnocladiaceae</taxon>
        <taxon>Vararia</taxon>
    </lineage>
</organism>
<reference evidence="1" key="2">
    <citation type="journal article" date="2022" name="New Phytol.">
        <title>Evolutionary transition to the ectomycorrhizal habit in the genomes of a hyperdiverse lineage of mushroom-forming fungi.</title>
        <authorList>
            <person name="Looney B."/>
            <person name="Miyauchi S."/>
            <person name="Morin E."/>
            <person name="Drula E."/>
            <person name="Courty P.E."/>
            <person name="Kohler A."/>
            <person name="Kuo A."/>
            <person name="LaButti K."/>
            <person name="Pangilinan J."/>
            <person name="Lipzen A."/>
            <person name="Riley R."/>
            <person name="Andreopoulos W."/>
            <person name="He G."/>
            <person name="Johnson J."/>
            <person name="Nolan M."/>
            <person name="Tritt A."/>
            <person name="Barry K.W."/>
            <person name="Grigoriev I.V."/>
            <person name="Nagy L.G."/>
            <person name="Hibbett D."/>
            <person name="Henrissat B."/>
            <person name="Matheny P.B."/>
            <person name="Labbe J."/>
            <person name="Martin F.M."/>
        </authorList>
    </citation>
    <scope>NUCLEOTIDE SEQUENCE</scope>
    <source>
        <strain evidence="1">EC-137</strain>
    </source>
</reference>
<evidence type="ECO:0000313" key="2">
    <source>
        <dbReference type="Proteomes" id="UP000814128"/>
    </source>
</evidence>
<dbReference type="EMBL" id="MU273601">
    <property type="protein sequence ID" value="KAI0030891.1"/>
    <property type="molecule type" value="Genomic_DNA"/>
</dbReference>
<evidence type="ECO:0000313" key="1">
    <source>
        <dbReference type="EMBL" id="KAI0030891.1"/>
    </source>
</evidence>
<reference evidence="1" key="1">
    <citation type="submission" date="2021-02" db="EMBL/GenBank/DDBJ databases">
        <authorList>
            <consortium name="DOE Joint Genome Institute"/>
            <person name="Ahrendt S."/>
            <person name="Looney B.P."/>
            <person name="Miyauchi S."/>
            <person name="Morin E."/>
            <person name="Drula E."/>
            <person name="Courty P.E."/>
            <person name="Chicoki N."/>
            <person name="Fauchery L."/>
            <person name="Kohler A."/>
            <person name="Kuo A."/>
            <person name="Labutti K."/>
            <person name="Pangilinan J."/>
            <person name="Lipzen A."/>
            <person name="Riley R."/>
            <person name="Andreopoulos W."/>
            <person name="He G."/>
            <person name="Johnson J."/>
            <person name="Barry K.W."/>
            <person name="Grigoriev I.V."/>
            <person name="Nagy L."/>
            <person name="Hibbett D."/>
            <person name="Henrissat B."/>
            <person name="Matheny P.B."/>
            <person name="Labbe J."/>
            <person name="Martin F."/>
        </authorList>
    </citation>
    <scope>NUCLEOTIDE SEQUENCE</scope>
    <source>
        <strain evidence="1">EC-137</strain>
    </source>
</reference>
<protein>
    <submittedName>
        <fullName evidence="1">Uncharacterized protein</fullName>
    </submittedName>
</protein>
<keyword evidence="2" id="KW-1185">Reference proteome</keyword>
<proteinExistence type="predicted"/>
<comment type="caution">
    <text evidence="1">The sequence shown here is derived from an EMBL/GenBank/DDBJ whole genome shotgun (WGS) entry which is preliminary data.</text>
</comment>
<dbReference type="Proteomes" id="UP000814128">
    <property type="component" value="Unassembled WGS sequence"/>
</dbReference>
<gene>
    <name evidence="1" type="ORF">K488DRAFT_53236</name>
</gene>
<sequence length="1161" mass="124134">MIPLIPTLALAFFSFFASTFVILRIVLPILPPHPLSRRVRPSEFGLPNFRSISAADKSHVWLAACDIVVLALFIWEALMQYYGSPAGYATASDVGSSVRIWLALSLRQTCLLVVSCLTLLHVRLGRPVAFGGRHWMLWAPMLVLVAFSTAIAGVVSGVHVKTFFFGTIGYTVFLALGSTFAFAGLFGTLVVIKRNLQTIDDTDSWPPARDETKIRRSFAPEDVEALRDGSSWITSRADSDRESISAFSFSTHNTHVQHPAAASHPSIPAKSSYWFNPSTSNLNGNAHDLVPPVPPLPSPYRARVCGDDHPDPFRRSESPHEHVARVRNGSQASWLTSTSGTRPTMTAWSFPTSRPSSPVLDAAVASTQDLNSHLLRSSRPNTPALSSARVLGGYGYVPPSPSDHEKGLSKLATESSNEIDVSVFRILTWLAGIWVPFALSIPYLATLNATHPNANMVVSVLLILSITLPSPLLALNILMRHGVPIPAGLFDPRKEPPSVVHRAPSPADTLTAPSPFSAEYKRSTSMTVVEGRRSTDVWLAKGEAVDGKSRIGRALGMLAPAPKLSVLPPEDTDAVIQEPLTPPLPIQDMVPTVPPTPQSSNEAELGHASRARTKSSASSARMSEDAELAFTARVMVAQRHYSHMALTMVLPPSPDREGPSMPATPTDAINMGAAIARATGVAVSTPPARGATHLRTRSTSSWSSPRFPVSPAPPTPPTAITHRKSHSSFEFAGAAQSSFDFGTIPRDDAATIDKLSAGLLPLLVPGLKVGADVRVSTSDVIPSPPLSSGLPSSSRRTSFASRKLKASATLEFGGYRADEFSGPQVHTTPYRARARKTSAHKRHHFSLPSLALGKDGAHSLAKWLKDTDTALDMKVQEYRALGADATVDRRRTVALAPSSVRPSPDIPAPTADSLLPPSTTSSTFPTSSFVLPTPAELMIPESGPVSIPPLPSASSDQTLFDLEGVAPLAESTPPDYRRRSGRSSITYIRSDNAGAPRRIRMPKLAARFMSSSRLPPISSSGSPDANDTPEKSDAVAGGDRQDRPQAYAALPTAPAAGGLRPLSLLQDHSNSSSAVRGLSIGKRGSSKGKRAAAALGKNENVDKENISRVDSKGKEQGHRRLRSLKLGRSDTTKERAVLRANEVVPNVVVRPPSDIGNLGLS</sequence>